<evidence type="ECO:0000313" key="6">
    <source>
        <dbReference type="EMBL" id="ABW30894.1"/>
    </source>
</evidence>
<evidence type="ECO:0000256" key="1">
    <source>
        <dbReference type="ARBA" id="ARBA00001613"/>
    </source>
</evidence>
<accession>B0C2K6</accession>
<gene>
    <name evidence="6" type="ordered locus">AM1_5958</name>
</gene>
<dbReference type="InterPro" id="IPR022742">
    <property type="entry name" value="Hydrolase_4"/>
</dbReference>
<dbReference type="HOGENOM" id="CLU_026209_7_2_3"/>
<dbReference type="Proteomes" id="UP000000268">
    <property type="component" value="Chromosome"/>
</dbReference>
<protein>
    <recommendedName>
        <fullName evidence="4">Monoacylglycerol lipase</fullName>
        <ecNumber evidence="3">3.1.1.23</ecNumber>
    </recommendedName>
</protein>
<dbReference type="Pfam" id="PF12146">
    <property type="entry name" value="Hydrolase_4"/>
    <property type="match status" value="1"/>
</dbReference>
<dbReference type="EC" id="3.1.1.23" evidence="3"/>
<dbReference type="eggNOG" id="COG2267">
    <property type="taxonomic scope" value="Bacteria"/>
</dbReference>
<dbReference type="GO" id="GO:0047372">
    <property type="term" value="F:monoacylglycerol lipase activity"/>
    <property type="evidence" value="ECO:0007669"/>
    <property type="project" value="UniProtKB-EC"/>
</dbReference>
<proteinExistence type="inferred from homology"/>
<evidence type="ECO:0000259" key="5">
    <source>
        <dbReference type="Pfam" id="PF12146"/>
    </source>
</evidence>
<dbReference type="FunFam" id="3.40.50.1820:FF:000117">
    <property type="entry name" value="Monoglyceride lipase, putative"/>
    <property type="match status" value="1"/>
</dbReference>
<keyword evidence="7" id="KW-1185">Reference proteome</keyword>
<dbReference type="ESTHER" id="acam1-b0c2k6">
    <property type="family name" value="Monoglyceridelipase_lysophospholip"/>
</dbReference>
<dbReference type="EMBL" id="CP000828">
    <property type="protein sequence ID" value="ABW30894.1"/>
    <property type="molecule type" value="Genomic_DNA"/>
</dbReference>
<dbReference type="Gene3D" id="3.40.50.1820">
    <property type="entry name" value="alpha/beta hydrolase"/>
    <property type="match status" value="1"/>
</dbReference>
<dbReference type="SUPFAM" id="SSF53474">
    <property type="entry name" value="alpha/beta-Hydrolases"/>
    <property type="match status" value="1"/>
</dbReference>
<dbReference type="RefSeq" id="WP_012166096.1">
    <property type="nucleotide sequence ID" value="NC_009925.1"/>
</dbReference>
<name>B0C2K6_ACAM1</name>
<dbReference type="OrthoDB" id="9806902at2"/>
<comment type="similarity">
    <text evidence="2">Belongs to the AB hydrolase superfamily.</text>
</comment>
<evidence type="ECO:0000256" key="4">
    <source>
        <dbReference type="ARBA" id="ARBA00071261"/>
    </source>
</evidence>
<dbReference type="AlphaFoldDB" id="B0C2K6"/>
<organism evidence="6 7">
    <name type="scientific">Acaryochloris marina (strain MBIC 11017)</name>
    <dbReference type="NCBI Taxonomy" id="329726"/>
    <lineage>
        <taxon>Bacteria</taxon>
        <taxon>Bacillati</taxon>
        <taxon>Cyanobacteriota</taxon>
        <taxon>Cyanophyceae</taxon>
        <taxon>Acaryochloridales</taxon>
        <taxon>Acaryochloridaceae</taxon>
        <taxon>Acaryochloris</taxon>
    </lineage>
</organism>
<dbReference type="InterPro" id="IPR000073">
    <property type="entry name" value="AB_hydrolase_1"/>
</dbReference>
<evidence type="ECO:0000256" key="2">
    <source>
        <dbReference type="ARBA" id="ARBA00008645"/>
    </source>
</evidence>
<dbReference type="InterPro" id="IPR029058">
    <property type="entry name" value="AB_hydrolase_fold"/>
</dbReference>
<dbReference type="KEGG" id="amr:AM1_5958"/>
<dbReference type="InterPro" id="IPR051044">
    <property type="entry name" value="MAG_DAG_Lipase"/>
</dbReference>
<evidence type="ECO:0000313" key="7">
    <source>
        <dbReference type="Proteomes" id="UP000000268"/>
    </source>
</evidence>
<dbReference type="PANTHER" id="PTHR11614">
    <property type="entry name" value="PHOSPHOLIPASE-RELATED"/>
    <property type="match status" value="1"/>
</dbReference>
<comment type="catalytic activity">
    <reaction evidence="1">
        <text>Hydrolyzes glycerol monoesters of long-chain fatty acids.</text>
        <dbReference type="EC" id="3.1.1.23"/>
    </reaction>
</comment>
<sequence length="285" mass="31861">MNHRSGRFKGVGGLSLFYQTWQPLNQVQANVVIVHGLGSHSNTFTTLVGHLVKCGYAVYSFDLRGHGQSEGMRGYINRWSEFREDLRGFIHFVTTDSPRCPSFIYGHSLGATIALDYVVRLPHGIQGVILSALPIGKVGLSPVKFFIGRILSSIWPSFALNTGIDLSAGSRNPAVVQAHAQDPLRHTRGRARMSTEFFSTLDWLNAHVEELKIPVLMLHGAADRTIPPDSSRDYFQGITYSDKTYIEYPNAYHDLHLDLGYQTVLADVEHWLEHHLTHSALPEKA</sequence>
<dbReference type="STRING" id="329726.AM1_5958"/>
<feature type="domain" description="Serine aminopeptidase S33" evidence="5">
    <location>
        <begin position="26"/>
        <end position="258"/>
    </location>
</feature>
<evidence type="ECO:0000256" key="3">
    <source>
        <dbReference type="ARBA" id="ARBA00013254"/>
    </source>
</evidence>
<reference evidence="6 7" key="1">
    <citation type="journal article" date="2008" name="Proc. Natl. Acad. Sci. U.S.A.">
        <title>Niche adaptation and genome expansion in the chlorophyll d-producing cyanobacterium Acaryochloris marina.</title>
        <authorList>
            <person name="Swingley W.D."/>
            <person name="Chen M."/>
            <person name="Cheung P.C."/>
            <person name="Conrad A.L."/>
            <person name="Dejesa L.C."/>
            <person name="Hao J."/>
            <person name="Honchak B.M."/>
            <person name="Karbach L.E."/>
            <person name="Kurdoglu A."/>
            <person name="Lahiri S."/>
            <person name="Mastrian S.D."/>
            <person name="Miyashita H."/>
            <person name="Page L."/>
            <person name="Ramakrishna P."/>
            <person name="Satoh S."/>
            <person name="Sattley W.M."/>
            <person name="Shimada Y."/>
            <person name="Taylor H.L."/>
            <person name="Tomo T."/>
            <person name="Tsuchiya T."/>
            <person name="Wang Z.T."/>
            <person name="Raymond J."/>
            <person name="Mimuro M."/>
            <person name="Blankenship R.E."/>
            <person name="Touchman J.W."/>
        </authorList>
    </citation>
    <scope>NUCLEOTIDE SEQUENCE [LARGE SCALE GENOMIC DNA]</scope>
    <source>
        <strain evidence="7">MBIC 11017</strain>
    </source>
</reference>
<dbReference type="PRINTS" id="PR00111">
    <property type="entry name" value="ABHYDROLASE"/>
</dbReference>